<feature type="transmembrane region" description="Helical" evidence="2">
    <location>
        <begin position="40"/>
        <end position="61"/>
    </location>
</feature>
<proteinExistence type="predicted"/>
<keyword evidence="5" id="KW-1185">Reference proteome</keyword>
<keyword evidence="2" id="KW-0472">Membrane</keyword>
<evidence type="ECO:0000313" key="5">
    <source>
        <dbReference type="Proteomes" id="UP000326336"/>
    </source>
</evidence>
<dbReference type="EMBL" id="RQSP01000002">
    <property type="protein sequence ID" value="KAB5608576.1"/>
    <property type="molecule type" value="Genomic_DNA"/>
</dbReference>
<dbReference type="Pfam" id="PF13462">
    <property type="entry name" value="Thioredoxin_4"/>
    <property type="match status" value="1"/>
</dbReference>
<evidence type="ECO:0000259" key="3">
    <source>
        <dbReference type="Pfam" id="PF13462"/>
    </source>
</evidence>
<reference evidence="4 5" key="1">
    <citation type="journal article" date="2019" name="Int. J. Syst. Evol. Microbiol.">
        <title>Bifidobacterium jacchi sp. nov., isolated from the faeces of a baby common marmoset (Callithrix jacchus).</title>
        <authorList>
            <person name="Modesto M."/>
            <person name="Watanabe K."/>
            <person name="Arita M."/>
            <person name="Satti M."/>
            <person name="Oki K."/>
            <person name="Sciavilla P."/>
            <person name="Patavino C."/>
            <person name="Camma C."/>
            <person name="Michelini S."/>
            <person name="Sgorbati B."/>
            <person name="Mattarelli P."/>
        </authorList>
    </citation>
    <scope>NUCLEOTIDE SEQUENCE [LARGE SCALE GENOMIC DNA]</scope>
    <source>
        <strain evidence="4 5">MRM 9.3</strain>
    </source>
</reference>
<feature type="domain" description="Thioredoxin-like fold" evidence="3">
    <location>
        <begin position="114"/>
        <end position="280"/>
    </location>
</feature>
<dbReference type="RefSeq" id="WP_151915945.1">
    <property type="nucleotide sequence ID" value="NZ_RQSP01000002.1"/>
</dbReference>
<sequence length="324" mass="34939">MASNKNNPNRNTRATRRAAEEAAAKAAAEQAARERKQQTIIGAVVVAIVVALVAVIGVTIWRSVSQSIKDANTTAEDAYAQVQAVKTKPTRADDKGGVLMSKDGYGKKVDNVPTIGVYMDFMCPGCGNLNRSLDATLIKMMNAGQINLDLHFLSFMDGQSTDEYSSRAAGAALYIADHDDDPNHLLDFVTNLYKEDFQPAEGSDYKSVSDDKLKEQAVKAGVSEDVASKAFGREYQDWLNAINDYVPRRTELLNTSGSYKGAFTTPTVVINGTRWDMNQLATTKQTIPDGFLESIGLDSANVGVAGKLPSIGADKEPISLMTGE</sequence>
<dbReference type="OrthoDB" id="117402at2"/>
<evidence type="ECO:0000313" key="4">
    <source>
        <dbReference type="EMBL" id="KAB5608576.1"/>
    </source>
</evidence>
<protein>
    <submittedName>
        <fullName evidence="4">Disulfide bond formation protein DsbA</fullName>
    </submittedName>
</protein>
<dbReference type="InterPro" id="IPR036249">
    <property type="entry name" value="Thioredoxin-like_sf"/>
</dbReference>
<dbReference type="Gene3D" id="3.40.30.10">
    <property type="entry name" value="Glutaredoxin"/>
    <property type="match status" value="1"/>
</dbReference>
<organism evidence="4 5">
    <name type="scientific">Bifidobacterium jacchi</name>
    <dbReference type="NCBI Taxonomy" id="2490545"/>
    <lineage>
        <taxon>Bacteria</taxon>
        <taxon>Bacillati</taxon>
        <taxon>Actinomycetota</taxon>
        <taxon>Actinomycetes</taxon>
        <taxon>Bifidobacteriales</taxon>
        <taxon>Bifidobacteriaceae</taxon>
        <taxon>Bifidobacterium</taxon>
    </lineage>
</organism>
<gene>
    <name evidence="4" type="ORF">EHS19_01135</name>
</gene>
<evidence type="ECO:0000256" key="1">
    <source>
        <dbReference type="SAM" id="MobiDB-lite"/>
    </source>
</evidence>
<dbReference type="AlphaFoldDB" id="A0A5N5RMK7"/>
<evidence type="ECO:0000256" key="2">
    <source>
        <dbReference type="SAM" id="Phobius"/>
    </source>
</evidence>
<feature type="compositionally biased region" description="Polar residues" evidence="1">
    <location>
        <begin position="1"/>
        <end position="11"/>
    </location>
</feature>
<keyword evidence="2" id="KW-0812">Transmembrane</keyword>
<name>A0A5N5RMK7_9BIFI</name>
<dbReference type="InterPro" id="IPR012336">
    <property type="entry name" value="Thioredoxin-like_fold"/>
</dbReference>
<accession>A0A5N5RMK7</accession>
<keyword evidence="2" id="KW-1133">Transmembrane helix</keyword>
<dbReference type="Proteomes" id="UP000326336">
    <property type="component" value="Unassembled WGS sequence"/>
</dbReference>
<dbReference type="SUPFAM" id="SSF52833">
    <property type="entry name" value="Thioredoxin-like"/>
    <property type="match status" value="1"/>
</dbReference>
<comment type="caution">
    <text evidence="4">The sequence shown here is derived from an EMBL/GenBank/DDBJ whole genome shotgun (WGS) entry which is preliminary data.</text>
</comment>
<feature type="region of interest" description="Disordered" evidence="1">
    <location>
        <begin position="1"/>
        <end position="22"/>
    </location>
</feature>